<dbReference type="GeneID" id="16069457"/>
<dbReference type="InterPro" id="IPR057670">
    <property type="entry name" value="SH3_retrovirus"/>
</dbReference>
<dbReference type="InParanoid" id="F2UP79"/>
<dbReference type="GO" id="GO:0015074">
    <property type="term" value="P:DNA integration"/>
    <property type="evidence" value="ECO:0007669"/>
    <property type="project" value="InterPro"/>
</dbReference>
<feature type="compositionally biased region" description="Polar residues" evidence="1">
    <location>
        <begin position="968"/>
        <end position="987"/>
    </location>
</feature>
<name>F2UP79_SALR5</name>
<keyword evidence="4" id="KW-1185">Reference proteome</keyword>
<dbReference type="PANTHER" id="PTHR11439:SF483">
    <property type="entry name" value="PEPTIDE SYNTHASE GLIP-LIKE, PUTATIVE (AFU_ORTHOLOGUE AFUA_3G12920)-RELATED"/>
    <property type="match status" value="1"/>
</dbReference>
<dbReference type="GO" id="GO:0003676">
    <property type="term" value="F:nucleic acid binding"/>
    <property type="evidence" value="ECO:0007669"/>
    <property type="project" value="InterPro"/>
</dbReference>
<organism evidence="4">
    <name type="scientific">Salpingoeca rosetta (strain ATCC 50818 / BSB-021)</name>
    <dbReference type="NCBI Taxonomy" id="946362"/>
    <lineage>
        <taxon>Eukaryota</taxon>
        <taxon>Choanoflagellata</taxon>
        <taxon>Craspedida</taxon>
        <taxon>Salpingoecidae</taxon>
        <taxon>Salpingoeca</taxon>
    </lineage>
</organism>
<protein>
    <recommendedName>
        <fullName evidence="2">Integrase catalytic domain-containing protein</fullName>
    </recommendedName>
</protein>
<dbReference type="Gene3D" id="3.30.420.10">
    <property type="entry name" value="Ribonuclease H-like superfamily/Ribonuclease H"/>
    <property type="match status" value="1"/>
</dbReference>
<sequence length="1577" mass="175054">MLAMAVARGMDIQQMDVNTAFLNAPVDHEIYVQPPAVDGIFSPNTVLRLKRGLYGLKQSPRLWNHTLDAWMREQDFVATATDACIYRRTCKGGKMMWVAVYVDDLLIFADSDSDMAAFKNSISKRFKMKDLGSPDICLGIKVQHDRKARTVTMSQEHYLRNVLEAFGMADCKPVGTPLCTGYVDKPADKEEPLPDVPFRELLGSLLYAATMTRPDISAAVSILSRRMQHFGMDHWKATKHLLRYIKGTLSYTIKYAATGDASNGSTADGVLSAYSDASFASDVDTRRSRTGFVVFCSTGPVARRIMRPMDLSLASLPHFNGSPDQLRLFQLNFKRYVKRTLPGSEKVLEGDEGASTEEKEHVHLSLMLALENCEEAVALIVRGHDDPTAAWRALDNYYKHANDERKKATYLAEFIAATAWQNDDSQDSYSKRVLTAYEKMKAGYEMSEAMTKETTASWILFACLHSSKPTDFMKEFKEPTATVNETMMKVLHATPPQQPASAFDDKVFRMSAKRRAGEGKARQQRQKSICKWCGKFGYHKEHELVDSGLKVCLDKETSAVACPDGSILTLHQHDDKTYYFDAQLGKPEVMQKCNAVYTLHTWHRRLGHRSLHTIRKSLEEQNVRFSDSTGSSSDPACDPSSATCEGCLAFKTVKKPISKQAVRDAESPGDTLHLDLLGPFPPSIQGSKYALVWLDERTRFMDCTYVKAKSEAADALRHFVATTPIPVDRGTLVQTDSDPVFTSRRFVQTANELGLRLRYSPPHVYEHNGLVERSIRTLKESAAAMLHTAPLPQHLKDKLWSAALGHSAWVYNLLPHSQLGMSPYQALFAKPSPLQHVRVFGCKAFVYDHVHTDKSKAFPRRAMEGFYVGFDTRCNAHRIYVKATGRVRSSIHVDFLEEVDCTSQGGALPTSPLTGSNGTSTVQNLWVMPAATASTPDPMRQGDENTPDPMRQGDEDTPDPMRQGDSGGAQTSAPLAQSAQQKTSCAVNSKHPDSSTADDGSDDDGDGDHSDDSDVSTAEDKLCHDGSDDDGDGDHSDDSDGYETDILCLRTTLLKNAMVQTHQPPQQPVPKTWRDAMASAHKSKWQEAFVKEWSNMIRHDVFDIVDQRTLPMGVRPIPSKLVFAVKHKPDGSIVHKVRFVCCGNRQTEDTYADVFSPTTRFEALRTFLAATAQRHMLLCQFDVSAAFLHAELDMANVFVRPPQAANLPAGSVLKLRKSLYGLRQAPKLWYASVWKTIGGSGFQRLRSDACIFVNQDRTVMICVHVDDFLVAATTQEHMDRAEAVLAANYDLKNLGAPRQYLSIAISYDRERGVMTLNQHDYIQTVLKQEGLEDCKAKATPLPVKMKLVPVEQAEVDVRHYQSIIGSLLYLAVTTRPDISYATSVLSRFIQQPGKQHLHAARHVCKYLRGTAALAIKYSAGDSLQLLGYTDASHMSDPYTSKGHGGHLFTIAGGPVTWLSKRLPLVTTSSAETEYVAAARAAQAAVYLRQLLQELGFDVGTTPLHMDSQSAMCIATNPVAKGGSKHIRLRYHLLRELIGEGVVKAVYEPGTKLLADMLTKALPRPSLTQCREQVLHAS</sequence>
<evidence type="ECO:0000313" key="4">
    <source>
        <dbReference type="Proteomes" id="UP000007799"/>
    </source>
</evidence>
<dbReference type="Proteomes" id="UP000007799">
    <property type="component" value="Unassembled WGS sequence"/>
</dbReference>
<dbReference type="InterPro" id="IPR001584">
    <property type="entry name" value="Integrase_cat-core"/>
</dbReference>
<dbReference type="InterPro" id="IPR013103">
    <property type="entry name" value="RVT_2"/>
</dbReference>
<dbReference type="EMBL" id="GL832986">
    <property type="protein sequence ID" value="EGD79434.1"/>
    <property type="molecule type" value="Genomic_DNA"/>
</dbReference>
<gene>
    <name evidence="3" type="ORF">PTSG_12976</name>
</gene>
<dbReference type="OrthoDB" id="5920683at2759"/>
<reference evidence="3" key="1">
    <citation type="submission" date="2009-08" db="EMBL/GenBank/DDBJ databases">
        <title>Annotation of Salpingoeca rosetta.</title>
        <authorList>
            <consortium name="The Broad Institute Genome Sequencing Platform"/>
            <person name="Russ C."/>
            <person name="Cuomo C."/>
            <person name="Burger G."/>
            <person name="Gray M.W."/>
            <person name="Holland P.W.H."/>
            <person name="King N."/>
            <person name="Lang F.B.F."/>
            <person name="Roger A.J."/>
            <person name="Ruiz-Trillo I."/>
            <person name="Young S.K."/>
            <person name="Zeng Q."/>
            <person name="Gargeya S."/>
            <person name="Alvarado L."/>
            <person name="Berlin A."/>
            <person name="Chapman S.B."/>
            <person name="Chen Z."/>
            <person name="Freedman E."/>
            <person name="Gellesch M."/>
            <person name="Goldberg J."/>
            <person name="Griggs A."/>
            <person name="Gujja S."/>
            <person name="Heilman E."/>
            <person name="Heiman D."/>
            <person name="Howarth C."/>
            <person name="Mehta T."/>
            <person name="Neiman D."/>
            <person name="Pearson M."/>
            <person name="Roberts A."/>
            <person name="Saif S."/>
            <person name="Shea T."/>
            <person name="Shenoy N."/>
            <person name="Sisk P."/>
            <person name="Stolte C."/>
            <person name="Sykes S."/>
            <person name="White J."/>
            <person name="Yandava C."/>
            <person name="Haas B."/>
            <person name="Nusbaum C."/>
            <person name="Birren B."/>
        </authorList>
    </citation>
    <scope>NUCLEOTIDE SEQUENCE [LARGE SCALE GENOMIC DNA]</scope>
    <source>
        <strain evidence="3">ATCC 50818</strain>
    </source>
</reference>
<dbReference type="SUPFAM" id="SSF53098">
    <property type="entry name" value="Ribonuclease H-like"/>
    <property type="match status" value="1"/>
</dbReference>
<dbReference type="SUPFAM" id="SSF56672">
    <property type="entry name" value="DNA/RNA polymerases"/>
    <property type="match status" value="2"/>
</dbReference>
<dbReference type="KEGG" id="sre:PTSG_12976"/>
<feature type="compositionally biased region" description="Basic and acidic residues" evidence="1">
    <location>
        <begin position="1007"/>
        <end position="1026"/>
    </location>
</feature>
<dbReference type="eggNOG" id="KOG0017">
    <property type="taxonomic scope" value="Eukaryota"/>
</dbReference>
<proteinExistence type="predicted"/>
<evidence type="ECO:0000256" key="1">
    <source>
        <dbReference type="SAM" id="MobiDB-lite"/>
    </source>
</evidence>
<evidence type="ECO:0000313" key="3">
    <source>
        <dbReference type="EMBL" id="EGD79434.1"/>
    </source>
</evidence>
<feature type="region of interest" description="Disordered" evidence="1">
    <location>
        <begin position="931"/>
        <end position="1039"/>
    </location>
</feature>
<feature type="domain" description="Integrase catalytic" evidence="2">
    <location>
        <begin position="664"/>
        <end position="831"/>
    </location>
</feature>
<dbReference type="Pfam" id="PF07727">
    <property type="entry name" value="RVT_2"/>
    <property type="match status" value="2"/>
</dbReference>
<dbReference type="PROSITE" id="PS50994">
    <property type="entry name" value="INTEGRASE"/>
    <property type="match status" value="1"/>
</dbReference>
<dbReference type="InterPro" id="IPR012337">
    <property type="entry name" value="RNaseH-like_sf"/>
</dbReference>
<accession>F2UP79</accession>
<evidence type="ECO:0000259" key="2">
    <source>
        <dbReference type="PROSITE" id="PS50994"/>
    </source>
</evidence>
<dbReference type="RefSeq" id="XP_004988915.1">
    <property type="nucleotide sequence ID" value="XM_004988858.1"/>
</dbReference>
<dbReference type="PANTHER" id="PTHR11439">
    <property type="entry name" value="GAG-POL-RELATED RETROTRANSPOSON"/>
    <property type="match status" value="1"/>
</dbReference>
<dbReference type="InterPro" id="IPR043502">
    <property type="entry name" value="DNA/RNA_pol_sf"/>
</dbReference>
<dbReference type="STRING" id="946362.F2UP79"/>
<dbReference type="Pfam" id="PF25597">
    <property type="entry name" value="SH3_retrovirus"/>
    <property type="match status" value="1"/>
</dbReference>
<dbReference type="InterPro" id="IPR036397">
    <property type="entry name" value="RNaseH_sf"/>
</dbReference>
<dbReference type="CDD" id="cd09272">
    <property type="entry name" value="RNase_HI_RT_Ty1"/>
    <property type="match status" value="1"/>
</dbReference>